<organism evidence="7 8">
    <name type="scientific">Elaeophora elaphi</name>
    <dbReference type="NCBI Taxonomy" id="1147741"/>
    <lineage>
        <taxon>Eukaryota</taxon>
        <taxon>Metazoa</taxon>
        <taxon>Ecdysozoa</taxon>
        <taxon>Nematoda</taxon>
        <taxon>Chromadorea</taxon>
        <taxon>Rhabditida</taxon>
        <taxon>Spirurina</taxon>
        <taxon>Spiruromorpha</taxon>
        <taxon>Filarioidea</taxon>
        <taxon>Onchocercidae</taxon>
        <taxon>Elaeophora</taxon>
    </lineage>
</organism>
<feature type="domain" description="G-protein coupled receptors family 1 profile" evidence="6">
    <location>
        <begin position="1"/>
        <end position="168"/>
    </location>
</feature>
<dbReference type="WBParaSite" id="EEL_0000873001-mRNA-1">
    <property type="protein sequence ID" value="EEL_0000873001-mRNA-1"/>
    <property type="gene ID" value="EEL_0000873001"/>
</dbReference>
<feature type="transmembrane region" description="Helical" evidence="5">
    <location>
        <begin position="73"/>
        <end position="101"/>
    </location>
</feature>
<dbReference type="InterPro" id="IPR017452">
    <property type="entry name" value="GPCR_Rhodpsn_7TM"/>
</dbReference>
<evidence type="ECO:0000256" key="5">
    <source>
        <dbReference type="SAM" id="Phobius"/>
    </source>
</evidence>
<proteinExistence type="predicted"/>
<name>A0A0R3S210_9BILA</name>
<accession>A0A0R3S210</accession>
<sequence length="168" mass="19527">MQFILAINRLWAISRPMTYNRIFNQKNARIIVLSLWSLSMLINALYYNVECVRYFEADIHSWSTLYGPCNHSFLAYIAIILSDGIILITVIVDAIAFYRIIAYLKEKKRQKVNTIQESLKQDILFFKETCVSTVVHAFFVAIFRVDGLFMARVTKVTYMWLAMSTSDG</sequence>
<evidence type="ECO:0000256" key="2">
    <source>
        <dbReference type="ARBA" id="ARBA00022692"/>
    </source>
</evidence>
<dbReference type="Proteomes" id="UP000050640">
    <property type="component" value="Unplaced"/>
</dbReference>
<reference evidence="8" key="1">
    <citation type="submission" date="2017-02" db="UniProtKB">
        <authorList>
            <consortium name="WormBaseParasite"/>
        </authorList>
    </citation>
    <scope>IDENTIFICATION</scope>
</reference>
<dbReference type="PROSITE" id="PS50262">
    <property type="entry name" value="G_PROTEIN_RECEP_F1_2"/>
    <property type="match status" value="1"/>
</dbReference>
<evidence type="ECO:0000256" key="3">
    <source>
        <dbReference type="ARBA" id="ARBA00022989"/>
    </source>
</evidence>
<dbReference type="AlphaFoldDB" id="A0A0R3S210"/>
<evidence type="ECO:0000313" key="7">
    <source>
        <dbReference type="Proteomes" id="UP000050640"/>
    </source>
</evidence>
<keyword evidence="7" id="KW-1185">Reference proteome</keyword>
<dbReference type="InterPro" id="IPR019430">
    <property type="entry name" value="7TM_GPCR_serpentine_rcpt_Srx"/>
</dbReference>
<dbReference type="Gene3D" id="1.20.1070.10">
    <property type="entry name" value="Rhodopsin 7-helix transmembrane proteins"/>
    <property type="match status" value="1"/>
</dbReference>
<evidence type="ECO:0000259" key="6">
    <source>
        <dbReference type="PROSITE" id="PS50262"/>
    </source>
</evidence>
<evidence type="ECO:0000256" key="4">
    <source>
        <dbReference type="ARBA" id="ARBA00023136"/>
    </source>
</evidence>
<keyword evidence="3 5" id="KW-1133">Transmembrane helix</keyword>
<dbReference type="GO" id="GO:0016020">
    <property type="term" value="C:membrane"/>
    <property type="evidence" value="ECO:0007669"/>
    <property type="project" value="UniProtKB-SubCell"/>
</dbReference>
<dbReference type="Pfam" id="PF10328">
    <property type="entry name" value="7TM_GPCR_Srx"/>
    <property type="match status" value="1"/>
</dbReference>
<dbReference type="PANTHER" id="PTHR23017:SF21">
    <property type="entry name" value="7TM GPCR SERPENTINE RECEPTOR CLASS X (SRX) DOMAIN-CONTAINING PROTEIN"/>
    <property type="match status" value="1"/>
</dbReference>
<comment type="subcellular location">
    <subcellularLocation>
        <location evidence="1">Membrane</location>
    </subcellularLocation>
</comment>
<evidence type="ECO:0000256" key="1">
    <source>
        <dbReference type="ARBA" id="ARBA00004370"/>
    </source>
</evidence>
<evidence type="ECO:0000313" key="8">
    <source>
        <dbReference type="WBParaSite" id="EEL_0000873001-mRNA-1"/>
    </source>
</evidence>
<feature type="transmembrane region" description="Helical" evidence="5">
    <location>
        <begin position="30"/>
        <end position="49"/>
    </location>
</feature>
<dbReference type="CDD" id="cd00637">
    <property type="entry name" value="7tm_classA_rhodopsin-like"/>
    <property type="match status" value="1"/>
</dbReference>
<dbReference type="PANTHER" id="PTHR23017">
    <property type="entry name" value="SERPENTINE RECEPTOR, CLASS X"/>
    <property type="match status" value="1"/>
</dbReference>
<keyword evidence="2 5" id="KW-0812">Transmembrane</keyword>
<dbReference type="SUPFAM" id="SSF81321">
    <property type="entry name" value="Family A G protein-coupled receptor-like"/>
    <property type="match status" value="1"/>
</dbReference>
<keyword evidence="4 5" id="KW-0472">Membrane</keyword>
<protein>
    <submittedName>
        <fullName evidence="8">G_PROTEIN_RECEP_F1_2 domain-containing protein</fullName>
    </submittedName>
</protein>